<evidence type="ECO:0000313" key="4">
    <source>
        <dbReference type="Proteomes" id="UP000238034"/>
    </source>
</evidence>
<proteinExistence type="predicted"/>
<dbReference type="InterPro" id="IPR000782">
    <property type="entry name" value="FAS1_domain"/>
</dbReference>
<keyword evidence="1" id="KW-0732">Signal</keyword>
<evidence type="ECO:0000256" key="1">
    <source>
        <dbReference type="SAM" id="SignalP"/>
    </source>
</evidence>
<dbReference type="SMART" id="SM00554">
    <property type="entry name" value="FAS1"/>
    <property type="match status" value="1"/>
</dbReference>
<feature type="chain" id="PRO_5015665451" evidence="1">
    <location>
        <begin position="22"/>
        <end position="186"/>
    </location>
</feature>
<dbReference type="GO" id="GO:0031012">
    <property type="term" value="C:extracellular matrix"/>
    <property type="evidence" value="ECO:0007669"/>
    <property type="project" value="TreeGrafter"/>
</dbReference>
<dbReference type="GO" id="GO:0005615">
    <property type="term" value="C:extracellular space"/>
    <property type="evidence" value="ECO:0007669"/>
    <property type="project" value="TreeGrafter"/>
</dbReference>
<dbReference type="Pfam" id="PF02469">
    <property type="entry name" value="Fasciclin"/>
    <property type="match status" value="1"/>
</dbReference>
<dbReference type="PANTHER" id="PTHR10900">
    <property type="entry name" value="PERIOSTIN-RELATED"/>
    <property type="match status" value="1"/>
</dbReference>
<feature type="signal peptide" evidence="1">
    <location>
        <begin position="1"/>
        <end position="21"/>
    </location>
</feature>
<accession>A0A2T0U315</accession>
<dbReference type="Proteomes" id="UP000238034">
    <property type="component" value="Unassembled WGS sequence"/>
</dbReference>
<keyword evidence="4" id="KW-1185">Reference proteome</keyword>
<dbReference type="RefSeq" id="WP_106293351.1">
    <property type="nucleotide sequence ID" value="NZ_PVTH01000006.1"/>
</dbReference>
<evidence type="ECO:0000259" key="2">
    <source>
        <dbReference type="PROSITE" id="PS50213"/>
    </source>
</evidence>
<evidence type="ECO:0000313" key="3">
    <source>
        <dbReference type="EMBL" id="PRY52312.1"/>
    </source>
</evidence>
<dbReference type="InterPro" id="IPR036378">
    <property type="entry name" value="FAS1_dom_sf"/>
</dbReference>
<dbReference type="AlphaFoldDB" id="A0A2T0U315"/>
<dbReference type="PANTHER" id="PTHR10900:SF77">
    <property type="entry name" value="FI19380P1"/>
    <property type="match status" value="1"/>
</dbReference>
<protein>
    <submittedName>
        <fullName evidence="3">Putative surface protein with fasciclin (FAS1) repeats</fullName>
    </submittedName>
</protein>
<gene>
    <name evidence="3" type="ORF">B0I27_10671</name>
</gene>
<reference evidence="3 4" key="1">
    <citation type="submission" date="2018-03" db="EMBL/GenBank/DDBJ databases">
        <title>Genomic Encyclopedia of Type Strains, Phase III (KMG-III): the genomes of soil and plant-associated and newly described type strains.</title>
        <authorList>
            <person name="Whitman W."/>
        </authorList>
    </citation>
    <scope>NUCLEOTIDE SEQUENCE [LARGE SCALE GENOMIC DNA]</scope>
    <source>
        <strain evidence="3 4">CGMCC 1.9313</strain>
    </source>
</reference>
<organism evidence="3 4">
    <name type="scientific">Arcticibacter pallidicorallinus</name>
    <dbReference type="NCBI Taxonomy" id="1259464"/>
    <lineage>
        <taxon>Bacteria</taxon>
        <taxon>Pseudomonadati</taxon>
        <taxon>Bacteroidota</taxon>
        <taxon>Sphingobacteriia</taxon>
        <taxon>Sphingobacteriales</taxon>
        <taxon>Sphingobacteriaceae</taxon>
        <taxon>Arcticibacter</taxon>
    </lineage>
</organism>
<dbReference type="GO" id="GO:0030198">
    <property type="term" value="P:extracellular matrix organization"/>
    <property type="evidence" value="ECO:0007669"/>
    <property type="project" value="TreeGrafter"/>
</dbReference>
<dbReference type="Gene3D" id="2.30.180.10">
    <property type="entry name" value="FAS1 domain"/>
    <property type="match status" value="1"/>
</dbReference>
<sequence length="186" mass="18905">MKKVILSAAFAALIALTNAQAQTADSTQANATAQPTQAAPTGDVTQAIGASGYNASLATAIKTAGLETTLKGAGPFTVFAPSDQAFASVPAGDSLLTQQPKLAAALKNHIISGKYSKDDIIKALTAGKGVATLNTIEGGTVTLKVNENKNLELSDAFGNKALVTVFDVEGTNGTVHVINNVLIPKQ</sequence>
<dbReference type="InterPro" id="IPR050904">
    <property type="entry name" value="Adhesion/Biosynth-related"/>
</dbReference>
<dbReference type="OrthoDB" id="9800666at2"/>
<dbReference type="GO" id="GO:0007155">
    <property type="term" value="P:cell adhesion"/>
    <property type="evidence" value="ECO:0007669"/>
    <property type="project" value="TreeGrafter"/>
</dbReference>
<dbReference type="PROSITE" id="PS50213">
    <property type="entry name" value="FAS1"/>
    <property type="match status" value="1"/>
</dbReference>
<dbReference type="SUPFAM" id="SSF82153">
    <property type="entry name" value="FAS1 domain"/>
    <property type="match status" value="1"/>
</dbReference>
<feature type="domain" description="FAS1" evidence="2">
    <location>
        <begin position="41"/>
        <end position="182"/>
    </location>
</feature>
<dbReference type="GO" id="GO:0050839">
    <property type="term" value="F:cell adhesion molecule binding"/>
    <property type="evidence" value="ECO:0007669"/>
    <property type="project" value="TreeGrafter"/>
</dbReference>
<comment type="caution">
    <text evidence="3">The sequence shown here is derived from an EMBL/GenBank/DDBJ whole genome shotgun (WGS) entry which is preliminary data.</text>
</comment>
<dbReference type="EMBL" id="PVTH01000006">
    <property type="protein sequence ID" value="PRY52312.1"/>
    <property type="molecule type" value="Genomic_DNA"/>
</dbReference>
<name>A0A2T0U315_9SPHI</name>